<dbReference type="CDD" id="cd01146">
    <property type="entry name" value="FhuD"/>
    <property type="match status" value="1"/>
</dbReference>
<comment type="subcellular location">
    <subcellularLocation>
        <location evidence="1">Cell envelope</location>
    </subcellularLocation>
</comment>
<dbReference type="STRING" id="112413.SAMN05421854_12911"/>
<dbReference type="EMBL" id="FOWC01000029">
    <property type="protein sequence ID" value="SFQ81081.1"/>
    <property type="molecule type" value="Genomic_DNA"/>
</dbReference>
<feature type="compositionally biased region" description="Low complexity" evidence="5">
    <location>
        <begin position="34"/>
        <end position="48"/>
    </location>
</feature>
<feature type="domain" description="Fe/B12 periplasmic-binding" evidence="7">
    <location>
        <begin position="66"/>
        <end position="335"/>
    </location>
</feature>
<proteinExistence type="inferred from homology"/>
<evidence type="ECO:0000313" key="8">
    <source>
        <dbReference type="EMBL" id="SFQ81081.1"/>
    </source>
</evidence>
<dbReference type="PANTHER" id="PTHR30532:SF1">
    <property type="entry name" value="IRON(3+)-HYDROXAMATE-BINDING PROTEIN FHUD"/>
    <property type="match status" value="1"/>
</dbReference>
<dbReference type="PROSITE" id="PS51257">
    <property type="entry name" value="PROKAR_LIPOPROTEIN"/>
    <property type="match status" value="1"/>
</dbReference>
<dbReference type="GO" id="GO:0030288">
    <property type="term" value="C:outer membrane-bounded periplasmic space"/>
    <property type="evidence" value="ECO:0007669"/>
    <property type="project" value="TreeGrafter"/>
</dbReference>
<reference evidence="8 9" key="1">
    <citation type="submission" date="2016-10" db="EMBL/GenBank/DDBJ databases">
        <authorList>
            <person name="de Groot N.N."/>
        </authorList>
    </citation>
    <scope>NUCLEOTIDE SEQUENCE [LARGE SCALE GENOMIC DNA]</scope>
    <source>
        <strain evidence="8 9">DSM 44637</strain>
    </source>
</reference>
<dbReference type="Pfam" id="PF01497">
    <property type="entry name" value="Peripla_BP_2"/>
    <property type="match status" value="1"/>
</dbReference>
<name>A0A1I6BJJ2_9PSEU</name>
<sequence length="335" mass="34928">MSSVSRPARRPFRKTAAAVLATFALAACGTTEAPAAGDQAAAAKPAGPVQLTDERGKVDLPGPAAKIVSLEWGLTENLLALGVKPIGAADVKGYNTYDKAMPLAASTPDVGTRGEPSLDAIAALHPDLVVTTTDLPENVIAQLSKRTKVLTLRGSDSTDPIGYLRKTVTILSEATGTQERGRTLLAEFDAKVAEGKKKLADAGKSGAKFVMADGYSTSGTVTVRMYTKGSFLGSIADQLGTANQWTGEGDKVYGLAPTDVEGLTKITDPATSFVYAANDSEADVFTQDLAGNAVWKQLPFVKAAKLHRIPDGIWMFGGPKSAIAYVDALTGALTR</sequence>
<dbReference type="AlphaFoldDB" id="A0A1I6BJJ2"/>
<evidence type="ECO:0000256" key="2">
    <source>
        <dbReference type="ARBA" id="ARBA00008814"/>
    </source>
</evidence>
<evidence type="ECO:0000256" key="4">
    <source>
        <dbReference type="ARBA" id="ARBA00022729"/>
    </source>
</evidence>
<dbReference type="Proteomes" id="UP000199137">
    <property type="component" value="Unassembled WGS sequence"/>
</dbReference>
<feature type="region of interest" description="Disordered" evidence="5">
    <location>
        <begin position="34"/>
        <end position="57"/>
    </location>
</feature>
<keyword evidence="4 6" id="KW-0732">Signal</keyword>
<evidence type="ECO:0000256" key="1">
    <source>
        <dbReference type="ARBA" id="ARBA00004196"/>
    </source>
</evidence>
<evidence type="ECO:0000256" key="5">
    <source>
        <dbReference type="SAM" id="MobiDB-lite"/>
    </source>
</evidence>
<organism evidence="8 9">
    <name type="scientific">Amycolatopsis rubida</name>
    <dbReference type="NCBI Taxonomy" id="112413"/>
    <lineage>
        <taxon>Bacteria</taxon>
        <taxon>Bacillati</taxon>
        <taxon>Actinomycetota</taxon>
        <taxon>Actinomycetes</taxon>
        <taxon>Pseudonocardiales</taxon>
        <taxon>Pseudonocardiaceae</taxon>
        <taxon>Amycolatopsis</taxon>
    </lineage>
</organism>
<dbReference type="InterPro" id="IPR051313">
    <property type="entry name" value="Bact_iron-sidero_bind"/>
</dbReference>
<gene>
    <name evidence="8" type="ORF">SAMN05421854_12911</name>
</gene>
<feature type="signal peptide" evidence="6">
    <location>
        <begin position="1"/>
        <end position="26"/>
    </location>
</feature>
<dbReference type="Gene3D" id="3.40.50.1980">
    <property type="entry name" value="Nitrogenase molybdenum iron protein domain"/>
    <property type="match status" value="2"/>
</dbReference>
<evidence type="ECO:0000256" key="6">
    <source>
        <dbReference type="SAM" id="SignalP"/>
    </source>
</evidence>
<dbReference type="PROSITE" id="PS51318">
    <property type="entry name" value="TAT"/>
    <property type="match status" value="1"/>
</dbReference>
<accession>A0A1I6BJJ2</accession>
<dbReference type="InterPro" id="IPR002491">
    <property type="entry name" value="ABC_transptr_periplasmic_BD"/>
</dbReference>
<dbReference type="InterPro" id="IPR006311">
    <property type="entry name" value="TAT_signal"/>
</dbReference>
<evidence type="ECO:0000313" key="9">
    <source>
        <dbReference type="Proteomes" id="UP000199137"/>
    </source>
</evidence>
<dbReference type="RefSeq" id="WP_208865535.1">
    <property type="nucleotide sequence ID" value="NZ_FOWC01000029.1"/>
</dbReference>
<dbReference type="PROSITE" id="PS50983">
    <property type="entry name" value="FE_B12_PBP"/>
    <property type="match status" value="1"/>
</dbReference>
<comment type="similarity">
    <text evidence="2">Belongs to the bacterial solute-binding protein 8 family.</text>
</comment>
<feature type="chain" id="PRO_5038835823" evidence="6">
    <location>
        <begin position="27"/>
        <end position="335"/>
    </location>
</feature>
<protein>
    <submittedName>
        <fullName evidence="8">Iron complex transport system substrate-binding protein</fullName>
    </submittedName>
</protein>
<dbReference type="GO" id="GO:1901678">
    <property type="term" value="P:iron coordination entity transport"/>
    <property type="evidence" value="ECO:0007669"/>
    <property type="project" value="UniProtKB-ARBA"/>
</dbReference>
<keyword evidence="3" id="KW-0813">Transport</keyword>
<evidence type="ECO:0000259" key="7">
    <source>
        <dbReference type="PROSITE" id="PS50983"/>
    </source>
</evidence>
<evidence type="ECO:0000256" key="3">
    <source>
        <dbReference type="ARBA" id="ARBA00022448"/>
    </source>
</evidence>
<dbReference type="SUPFAM" id="SSF53807">
    <property type="entry name" value="Helical backbone' metal receptor"/>
    <property type="match status" value="1"/>
</dbReference>
<dbReference type="PANTHER" id="PTHR30532">
    <property type="entry name" value="IRON III DICITRATE-BINDING PERIPLASMIC PROTEIN"/>
    <property type="match status" value="1"/>
</dbReference>